<keyword evidence="1" id="KW-0812">Transmembrane</keyword>
<keyword evidence="1" id="KW-1133">Transmembrane helix</keyword>
<gene>
    <name evidence="2" type="ORF">S01H1_24967</name>
</gene>
<dbReference type="AlphaFoldDB" id="X0THE8"/>
<comment type="caution">
    <text evidence="2">The sequence shown here is derived from an EMBL/GenBank/DDBJ whole genome shotgun (WGS) entry which is preliminary data.</text>
</comment>
<reference evidence="2" key="1">
    <citation type="journal article" date="2014" name="Front. Microbiol.">
        <title>High frequency of phylogenetically diverse reductive dehalogenase-homologous genes in deep subseafloor sedimentary metagenomes.</title>
        <authorList>
            <person name="Kawai M."/>
            <person name="Futagami T."/>
            <person name="Toyoda A."/>
            <person name="Takaki Y."/>
            <person name="Nishi S."/>
            <person name="Hori S."/>
            <person name="Arai W."/>
            <person name="Tsubouchi T."/>
            <person name="Morono Y."/>
            <person name="Uchiyama I."/>
            <person name="Ito T."/>
            <person name="Fujiyama A."/>
            <person name="Inagaki F."/>
            <person name="Takami H."/>
        </authorList>
    </citation>
    <scope>NUCLEOTIDE SEQUENCE</scope>
    <source>
        <strain evidence="2">Expedition CK06-06</strain>
    </source>
</reference>
<feature type="transmembrane region" description="Helical" evidence="1">
    <location>
        <begin position="21"/>
        <end position="42"/>
    </location>
</feature>
<keyword evidence="1" id="KW-0472">Membrane</keyword>
<accession>X0THE8</accession>
<sequence>MGKHIIPVPSKIGHYYGGNGTIANIIKIVAVAIIAVTLPIAVPPDAFELESALASEWNIYVVDSEGDVGLYTSVAVDAEGNPHMSYLNLTTCDLKYATWTGSEWFTETVDSDGCVG</sequence>
<feature type="non-terminal residue" evidence="2">
    <location>
        <position position="116"/>
    </location>
</feature>
<evidence type="ECO:0000256" key="1">
    <source>
        <dbReference type="SAM" id="Phobius"/>
    </source>
</evidence>
<dbReference type="Gene3D" id="2.120.10.70">
    <property type="entry name" value="Fucose-specific lectin"/>
    <property type="match status" value="1"/>
</dbReference>
<dbReference type="EMBL" id="BARS01015040">
    <property type="protein sequence ID" value="GAF86726.1"/>
    <property type="molecule type" value="Genomic_DNA"/>
</dbReference>
<proteinExistence type="predicted"/>
<organism evidence="2">
    <name type="scientific">marine sediment metagenome</name>
    <dbReference type="NCBI Taxonomy" id="412755"/>
    <lineage>
        <taxon>unclassified sequences</taxon>
        <taxon>metagenomes</taxon>
        <taxon>ecological metagenomes</taxon>
    </lineage>
</organism>
<protein>
    <submittedName>
        <fullName evidence="2">Uncharacterized protein</fullName>
    </submittedName>
</protein>
<evidence type="ECO:0000313" key="2">
    <source>
        <dbReference type="EMBL" id="GAF86726.1"/>
    </source>
</evidence>
<name>X0THE8_9ZZZZ</name>